<dbReference type="Proteomes" id="UP000551616">
    <property type="component" value="Unassembled WGS sequence"/>
</dbReference>
<accession>A0A7V8V3P2</accession>
<evidence type="ECO:0000256" key="6">
    <source>
        <dbReference type="ARBA" id="ARBA00023008"/>
    </source>
</evidence>
<dbReference type="InterPro" id="IPR011042">
    <property type="entry name" value="6-blade_b-propeller_TolB-like"/>
</dbReference>
<keyword evidence="10" id="KW-1185">Reference proteome</keyword>
<evidence type="ECO:0000256" key="7">
    <source>
        <dbReference type="PROSITE-ProRule" id="PRU00433"/>
    </source>
</evidence>
<keyword evidence="2 7" id="KW-0349">Heme</keyword>
<dbReference type="PANTHER" id="PTHR33546:SF1">
    <property type="entry name" value="LARGE, MULTIFUNCTIONAL SECRETED PROTEIN"/>
    <property type="match status" value="1"/>
</dbReference>
<dbReference type="InterPro" id="IPR028871">
    <property type="entry name" value="BlueCu_1_BS"/>
</dbReference>
<dbReference type="InterPro" id="IPR009056">
    <property type="entry name" value="Cyt_c-like_dom"/>
</dbReference>
<gene>
    <name evidence="9" type="ORF">HOV93_13470</name>
</gene>
<dbReference type="Pfam" id="PF00127">
    <property type="entry name" value="Copper-bind"/>
    <property type="match status" value="1"/>
</dbReference>
<dbReference type="SUPFAM" id="SSF63829">
    <property type="entry name" value="Calcium-dependent phosphotriesterase"/>
    <property type="match status" value="1"/>
</dbReference>
<keyword evidence="6" id="KW-0186">Copper</keyword>
<dbReference type="PROSITE" id="PS00196">
    <property type="entry name" value="COPPER_BLUE"/>
    <property type="match status" value="1"/>
</dbReference>
<dbReference type="InterPro" id="IPR000923">
    <property type="entry name" value="BlueCu_1"/>
</dbReference>
<keyword evidence="4" id="KW-0249">Electron transport</keyword>
<dbReference type="SUPFAM" id="SSF46626">
    <property type="entry name" value="Cytochrome c"/>
    <property type="match status" value="1"/>
</dbReference>
<keyword evidence="1" id="KW-0813">Transport</keyword>
<dbReference type="Gene3D" id="2.60.40.420">
    <property type="entry name" value="Cupredoxins - blue copper proteins"/>
    <property type="match status" value="1"/>
</dbReference>
<dbReference type="GO" id="GO:0005507">
    <property type="term" value="F:copper ion binding"/>
    <property type="evidence" value="ECO:0007669"/>
    <property type="project" value="InterPro"/>
</dbReference>
<evidence type="ECO:0000256" key="2">
    <source>
        <dbReference type="ARBA" id="ARBA00022617"/>
    </source>
</evidence>
<dbReference type="SUPFAM" id="SSF49503">
    <property type="entry name" value="Cupredoxins"/>
    <property type="match status" value="1"/>
</dbReference>
<sequence length="1048" mass="116477">MVPTMLIRWKRVTLILLFILTWSLGQPYLLGQVPDEFCGDPGVAISKPLPETFDDQYCRDLTKLAKSDGNATRGMSVFRSAKYACLSCHQVGQMGGNVGPSLNDVNKRLTPDQIAEAVLWPNQTVKPEYTSWLFQLTDGQIVQGYKRGETDKALEAFDPATQKTISLTKEDIEQSRAMGSLMPAGMATAMSPSQRRDLLRFLLDLDQDKELSTLVHQADHPAAFAFDRDPLTPALWNLWQENVNRNRIYDFYRKQAIHFTSESRHWHLLPAFPGLDGGKFGHWGNQNEALWKDARWSQRNKSPVLAGVTHLPGKAITKGICVQLGDEGELSACFDPETLTYEAVWRDGFVRFSDVRHGFMDGLRPAGPIVDHPKQKQPAQPFQYHGYYRVGPRIVFSYRIGDTEMLDAPWVKDGKFSRTISPASEHPLASEIKTPPTQWPQNLVTQGRLGNDDLPYAIDTIELPQDNPCGTLMFVGDHDFLQDGTAVLATMTGDVWLASGLDADLDEIHWKRFATGLHQPLGVAVRDNEIYVLGRDQITRLVDHNDDQEADFYECFSNLFATSPGGHDYTCGLEIDAQGRFYTASGKDGLLRISADGQQVEVLATGFRNPDGLAITLDGKVTVPCSEGAWTPASMVCLVDPSQKEVAHFGYRGPKNGQVPSLPLIYMPRGLDNSSGGQAINSDPRFGPLKDHLIHTSFGMGTHFLVLRDEVDGQDQGAVMPLAGEFRSGAHRAATNPADGQLYISGMAGWGSYTPDDGCLHRVRYTSKPMQMPVRFHVHENGVLIEYQEPIDHKIVQSSKHHFAQAWNYRYGPGYGSPELAPSHPNVVGHEAVEIACVHPINEKTIFVEMPDLQPVNQLHLLLKVDSGSPQELFVTVHKLDHPFDGIPYDQSSEKVIAAHPLLRDLALLGNRKPNPWQKKPATEPVRKLQIEAGKNLTYSTSELEANAGELIQLTFVNPDVVPHNWVLLEPGTLATVGDLANKLVADPEAALNQYVPDSEAVLAYTDIVDPQKQFTIYFQAPEKPGRYPYFCSFPGHWMVMNGVLVVQ</sequence>
<evidence type="ECO:0000256" key="4">
    <source>
        <dbReference type="ARBA" id="ARBA00022982"/>
    </source>
</evidence>
<reference evidence="9 10" key="1">
    <citation type="submission" date="2020-05" db="EMBL/GenBank/DDBJ databases">
        <title>Bremerella alba sp. nov., a novel planctomycete isolated from the surface of the macroalga Fucus spiralis.</title>
        <authorList>
            <person name="Godinho O."/>
            <person name="Botelho R."/>
            <person name="Albuquerque L."/>
            <person name="Wiegand S."/>
            <person name="Da Costa M.S."/>
            <person name="Lobo-Da-Cunha A."/>
            <person name="Jogler C."/>
            <person name="Lage O.M."/>
        </authorList>
    </citation>
    <scope>NUCLEOTIDE SEQUENCE [LARGE SCALE GENOMIC DNA]</scope>
    <source>
        <strain evidence="9 10">FF15</strain>
    </source>
</reference>
<dbReference type="InterPro" id="IPR036909">
    <property type="entry name" value="Cyt_c-like_dom_sf"/>
</dbReference>
<evidence type="ECO:0000256" key="3">
    <source>
        <dbReference type="ARBA" id="ARBA00022723"/>
    </source>
</evidence>
<dbReference type="Gene3D" id="1.10.760.10">
    <property type="entry name" value="Cytochrome c-like domain"/>
    <property type="match status" value="1"/>
</dbReference>
<dbReference type="Gene3D" id="2.120.10.30">
    <property type="entry name" value="TolB, C-terminal domain"/>
    <property type="match status" value="1"/>
</dbReference>
<dbReference type="EMBL" id="JABRWO010000003">
    <property type="protein sequence ID" value="MBA2114191.1"/>
    <property type="molecule type" value="Genomic_DNA"/>
</dbReference>
<comment type="caution">
    <text evidence="9">The sequence shown here is derived from an EMBL/GenBank/DDBJ whole genome shotgun (WGS) entry which is preliminary data.</text>
</comment>
<keyword evidence="5 7" id="KW-0408">Iron</keyword>
<proteinExistence type="predicted"/>
<evidence type="ECO:0000313" key="9">
    <source>
        <dbReference type="EMBL" id="MBA2114191.1"/>
    </source>
</evidence>
<dbReference type="CDD" id="cd04233">
    <property type="entry name" value="Auracyanin"/>
    <property type="match status" value="1"/>
</dbReference>
<dbReference type="Pfam" id="PF20601">
    <property type="entry name" value="DUF6797"/>
    <property type="match status" value="1"/>
</dbReference>
<name>A0A7V8V3P2_9BACT</name>
<evidence type="ECO:0000313" key="10">
    <source>
        <dbReference type="Proteomes" id="UP000551616"/>
    </source>
</evidence>
<evidence type="ECO:0000256" key="5">
    <source>
        <dbReference type="ARBA" id="ARBA00023004"/>
    </source>
</evidence>
<dbReference type="InterPro" id="IPR046476">
    <property type="entry name" value="DUF6797"/>
</dbReference>
<dbReference type="InterPro" id="IPR008972">
    <property type="entry name" value="Cupredoxin"/>
</dbReference>
<feature type="domain" description="Cytochrome c" evidence="8">
    <location>
        <begin position="69"/>
        <end position="206"/>
    </location>
</feature>
<dbReference type="GO" id="GO:0020037">
    <property type="term" value="F:heme binding"/>
    <property type="evidence" value="ECO:0007669"/>
    <property type="project" value="InterPro"/>
</dbReference>
<dbReference type="PROSITE" id="PS51007">
    <property type="entry name" value="CYTC"/>
    <property type="match status" value="1"/>
</dbReference>
<evidence type="ECO:0000259" key="8">
    <source>
        <dbReference type="PROSITE" id="PS51007"/>
    </source>
</evidence>
<keyword evidence="3 7" id="KW-0479">Metal-binding</keyword>
<dbReference type="GO" id="GO:0009055">
    <property type="term" value="F:electron transfer activity"/>
    <property type="evidence" value="ECO:0007669"/>
    <property type="project" value="InterPro"/>
</dbReference>
<dbReference type="AlphaFoldDB" id="A0A7V8V3P2"/>
<dbReference type="PANTHER" id="PTHR33546">
    <property type="entry name" value="LARGE, MULTIFUNCTIONAL SECRETED PROTEIN-RELATED"/>
    <property type="match status" value="1"/>
</dbReference>
<dbReference type="InterPro" id="IPR013427">
    <property type="entry name" value="Haem-bd_dom_put"/>
</dbReference>
<organism evidence="9 10">
    <name type="scientific">Bremerella alba</name>
    <dbReference type="NCBI Taxonomy" id="980252"/>
    <lineage>
        <taxon>Bacteria</taxon>
        <taxon>Pseudomonadati</taxon>
        <taxon>Planctomycetota</taxon>
        <taxon>Planctomycetia</taxon>
        <taxon>Pirellulales</taxon>
        <taxon>Pirellulaceae</taxon>
        <taxon>Bremerella</taxon>
    </lineage>
</organism>
<dbReference type="NCBIfam" id="TIGR02603">
    <property type="entry name" value="CxxCH_TIGR02603"/>
    <property type="match status" value="1"/>
</dbReference>
<evidence type="ECO:0000256" key="1">
    <source>
        <dbReference type="ARBA" id="ARBA00022448"/>
    </source>
</evidence>
<protein>
    <recommendedName>
        <fullName evidence="8">Cytochrome c domain-containing protein</fullName>
    </recommendedName>
</protein>